<dbReference type="RefSeq" id="WP_420906276.1">
    <property type="nucleotide sequence ID" value="NZ_BAAFGK010000005.1"/>
</dbReference>
<gene>
    <name evidence="4" type="primary">COQ3_3</name>
    <name evidence="4" type="ORF">SIID45300_02907</name>
</gene>
<accession>A0ABQ0CCD6</accession>
<sequence length="417" mass="46806">MTIEQRQQVEREVLRVYQQENPSVRFLESDERLAEEERRRILLFRDYLKLPPQLFRGARMLDLGCGTGEHAIFYSRWGADLTLVEMNPLALERARAIFAKRAPSEARYRFVEQSLFDFDPGAERFDIVSCEGVLHHTAAKEEGFARLASCLKPGGFLLLAICTRAGMFQRNLQRLIIQALARDEAEIPAMAERLFKENIDRAERFGRRSRAAIIHDTYVNPKIDCPGSGEVLTWFSRHGVRLYSSWPSLMPSRLVDPPIKGVMHDLTNDPGVAGAAELHWMAHREDDAHLGRIWLERSRSLSHLIDTLVAQVDDVTSARRVDPKALAGAAEGLLAGVRAGLDRFPEEEEGAEGLLREVEELFRILATGEVGHVEAFLGQTRALFRGANGVGLNFFVGYREGPAPHGLLSTQDAQDVA</sequence>
<keyword evidence="5" id="KW-1185">Reference proteome</keyword>
<dbReference type="Pfam" id="PF13489">
    <property type="entry name" value="Methyltransf_23"/>
    <property type="match status" value="1"/>
</dbReference>
<evidence type="ECO:0000256" key="1">
    <source>
        <dbReference type="ARBA" id="ARBA00022603"/>
    </source>
</evidence>
<dbReference type="SUPFAM" id="SSF53335">
    <property type="entry name" value="S-adenosyl-L-methionine-dependent methyltransferases"/>
    <property type="match status" value="1"/>
</dbReference>
<dbReference type="CDD" id="cd02440">
    <property type="entry name" value="AdoMet_MTases"/>
    <property type="match status" value="1"/>
</dbReference>
<dbReference type="Gene3D" id="3.40.50.150">
    <property type="entry name" value="Vaccinia Virus protein VP39"/>
    <property type="match status" value="1"/>
</dbReference>
<name>A0ABQ0CCD6_9PROT</name>
<dbReference type="EMBL" id="BAAFGK010000005">
    <property type="protein sequence ID" value="GAB0058556.1"/>
    <property type="molecule type" value="Genomic_DNA"/>
</dbReference>
<dbReference type="GO" id="GO:0032259">
    <property type="term" value="P:methylation"/>
    <property type="evidence" value="ECO:0007669"/>
    <property type="project" value="UniProtKB-KW"/>
</dbReference>
<dbReference type="PANTHER" id="PTHR43464:SF19">
    <property type="entry name" value="UBIQUINONE BIOSYNTHESIS O-METHYLTRANSFERASE, MITOCHONDRIAL"/>
    <property type="match status" value="1"/>
</dbReference>
<keyword evidence="1 4" id="KW-0489">Methyltransferase</keyword>
<evidence type="ECO:0000256" key="2">
    <source>
        <dbReference type="ARBA" id="ARBA00022679"/>
    </source>
</evidence>
<organism evidence="4 5">
    <name type="scientific">Candidatus Magnetaquiglobus chichijimensis</name>
    <dbReference type="NCBI Taxonomy" id="3141448"/>
    <lineage>
        <taxon>Bacteria</taxon>
        <taxon>Pseudomonadati</taxon>
        <taxon>Pseudomonadota</taxon>
        <taxon>Magnetococcia</taxon>
        <taxon>Magnetococcales</taxon>
        <taxon>Candidatus Magnetaquicoccaceae</taxon>
        <taxon>Candidatus Magnetaquiglobus</taxon>
    </lineage>
</organism>
<evidence type="ECO:0000256" key="3">
    <source>
        <dbReference type="ARBA" id="ARBA00022691"/>
    </source>
</evidence>
<keyword evidence="3" id="KW-0949">S-adenosyl-L-methionine</keyword>
<comment type="caution">
    <text evidence="4">The sequence shown here is derived from an EMBL/GenBank/DDBJ whole genome shotgun (WGS) entry which is preliminary data.</text>
</comment>
<evidence type="ECO:0000313" key="5">
    <source>
        <dbReference type="Proteomes" id="UP001628193"/>
    </source>
</evidence>
<dbReference type="PANTHER" id="PTHR43464">
    <property type="entry name" value="METHYLTRANSFERASE"/>
    <property type="match status" value="1"/>
</dbReference>
<reference evidence="4 5" key="1">
    <citation type="submission" date="2024-05" db="EMBL/GenBank/DDBJ databases">
        <authorList>
            <consortium name="Candidatus Magnetaquicoccaceae bacterium FCR-1 genome sequencing consortium"/>
            <person name="Shimoshige H."/>
            <person name="Shimamura S."/>
            <person name="Taoka A."/>
            <person name="Kobayashi H."/>
            <person name="Maekawa T."/>
        </authorList>
    </citation>
    <scope>NUCLEOTIDE SEQUENCE [LARGE SCALE GENOMIC DNA]</scope>
    <source>
        <strain evidence="4 5">FCR-1</strain>
    </source>
</reference>
<reference evidence="4 5" key="2">
    <citation type="submission" date="2024-09" db="EMBL/GenBank/DDBJ databases">
        <title>Draft genome sequence of Candidatus Magnetaquicoccaceae bacterium FCR-1.</title>
        <authorList>
            <person name="Shimoshige H."/>
            <person name="Shimamura S."/>
            <person name="Taoka A."/>
            <person name="Kobayashi H."/>
            <person name="Maekawa T."/>
        </authorList>
    </citation>
    <scope>NUCLEOTIDE SEQUENCE [LARGE SCALE GENOMIC DNA]</scope>
    <source>
        <strain evidence="4 5">FCR-1</strain>
    </source>
</reference>
<dbReference type="EC" id="2.1.1.222" evidence="4"/>
<dbReference type="GO" id="GO:0102208">
    <property type="term" value="F:2-polyprenyl-6-hydroxyphenol methylase activity"/>
    <property type="evidence" value="ECO:0007669"/>
    <property type="project" value="UniProtKB-EC"/>
</dbReference>
<proteinExistence type="predicted"/>
<protein>
    <submittedName>
        <fullName evidence="4">Ubiquinone biosynthesis O-methyltransferase, mitochondrial</fullName>
        <ecNumber evidence="4">2.1.1.222</ecNumber>
    </submittedName>
</protein>
<dbReference type="Proteomes" id="UP001628193">
    <property type="component" value="Unassembled WGS sequence"/>
</dbReference>
<keyword evidence="4" id="KW-0830">Ubiquinone</keyword>
<evidence type="ECO:0000313" key="4">
    <source>
        <dbReference type="EMBL" id="GAB0058556.1"/>
    </source>
</evidence>
<keyword evidence="2 4" id="KW-0808">Transferase</keyword>
<dbReference type="InterPro" id="IPR029063">
    <property type="entry name" value="SAM-dependent_MTases_sf"/>
</dbReference>